<proteinExistence type="predicted"/>
<evidence type="ECO:0000313" key="3">
    <source>
        <dbReference type="Proteomes" id="UP000064201"/>
    </source>
</evidence>
<dbReference type="KEGG" id="tvr:TVD_01055"/>
<dbReference type="Proteomes" id="UP000064201">
    <property type="component" value="Chromosome"/>
</dbReference>
<dbReference type="OrthoDB" id="5784254at2"/>
<dbReference type="SUPFAM" id="SSF103247">
    <property type="entry name" value="TT1751-like"/>
    <property type="match status" value="1"/>
</dbReference>
<accession>A0A0G3FYG3</accession>
<dbReference type="CDD" id="cd14797">
    <property type="entry name" value="DUF302"/>
    <property type="match status" value="1"/>
</dbReference>
<feature type="signal peptide" evidence="1">
    <location>
        <begin position="1"/>
        <end position="23"/>
    </location>
</feature>
<dbReference type="EMBL" id="CP011367">
    <property type="protein sequence ID" value="AKJ94040.1"/>
    <property type="molecule type" value="Genomic_DNA"/>
</dbReference>
<feature type="chain" id="PRO_5002553650" evidence="1">
    <location>
        <begin position="24"/>
        <end position="150"/>
    </location>
</feature>
<gene>
    <name evidence="2" type="ORF">TVD_01055</name>
</gene>
<organism evidence="2 3">
    <name type="scientific">Thioalkalivibrio versutus</name>
    <dbReference type="NCBI Taxonomy" id="106634"/>
    <lineage>
        <taxon>Bacteria</taxon>
        <taxon>Pseudomonadati</taxon>
        <taxon>Pseudomonadota</taxon>
        <taxon>Gammaproteobacteria</taxon>
        <taxon>Chromatiales</taxon>
        <taxon>Ectothiorhodospiraceae</taxon>
        <taxon>Thioalkalivibrio</taxon>
    </lineage>
</organism>
<dbReference type="RefSeq" id="WP_047250578.1">
    <property type="nucleotide sequence ID" value="NZ_CP011367.1"/>
</dbReference>
<dbReference type="Gene3D" id="3.30.310.70">
    <property type="entry name" value="TT1751-like domain"/>
    <property type="match status" value="1"/>
</dbReference>
<dbReference type="PATRIC" id="fig|106634.4.peg.215"/>
<dbReference type="STRING" id="106634.TVD_01055"/>
<evidence type="ECO:0000256" key="1">
    <source>
        <dbReference type="SAM" id="SignalP"/>
    </source>
</evidence>
<dbReference type="InterPro" id="IPR005180">
    <property type="entry name" value="DUF302"/>
</dbReference>
<protein>
    <submittedName>
        <fullName evidence="2">Uncharacterized protein</fullName>
    </submittedName>
</protein>
<evidence type="ECO:0000313" key="2">
    <source>
        <dbReference type="EMBL" id="AKJ94040.1"/>
    </source>
</evidence>
<name>A0A0G3FYG3_9GAMM</name>
<reference evidence="2 3" key="1">
    <citation type="submission" date="2015-04" db="EMBL/GenBank/DDBJ databases">
        <title>Complete Sequence for the Genome of the Thioalkalivibrio versutus D301.</title>
        <authorList>
            <person name="Mu T."/>
            <person name="Zhou J."/>
            <person name="Xu X."/>
        </authorList>
    </citation>
    <scope>NUCLEOTIDE SEQUENCE [LARGE SCALE GENOMIC DNA]</scope>
    <source>
        <strain evidence="2 3">D301</strain>
    </source>
</reference>
<dbReference type="InterPro" id="IPR035923">
    <property type="entry name" value="TT1751-like_sf"/>
</dbReference>
<keyword evidence="3" id="KW-1185">Reference proteome</keyword>
<sequence length="150" mass="16146">MKTRTPIAAFTLATALALSAPLAATEPDDHFIIRDCEQSRADLAGAIREYAENEEDWIFLAEFDLAGGDITALKVCYLPLGPDILDAGLHVGAMMPCGHIGLYEEDGGTKLSMLHPKFMTTLQPHPSLERAVENAEPAFEALLDHVLGGS</sequence>
<keyword evidence="1" id="KW-0732">Signal</keyword>
<dbReference type="AlphaFoldDB" id="A0A0G3FYG3"/>